<evidence type="ECO:0000256" key="2">
    <source>
        <dbReference type="PROSITE-ProRule" id="PRU00059"/>
    </source>
</evidence>
<feature type="domain" description="C-type lectin" evidence="5">
    <location>
        <begin position="154"/>
        <end position="273"/>
    </location>
</feature>
<dbReference type="Gene3D" id="3.10.100.10">
    <property type="entry name" value="Mannose-Binding Protein A, subunit A"/>
    <property type="match status" value="2"/>
</dbReference>
<keyword evidence="3" id="KW-0732">Signal</keyword>
<dbReference type="PROSITE" id="PS50041">
    <property type="entry name" value="C_TYPE_LECTIN_2"/>
    <property type="match status" value="2"/>
</dbReference>
<keyword evidence="1 2" id="KW-1015">Disulfide bond</keyword>
<evidence type="ECO:0000256" key="1">
    <source>
        <dbReference type="ARBA" id="ARBA00023157"/>
    </source>
</evidence>
<dbReference type="Pfam" id="PF00431">
    <property type="entry name" value="CUB"/>
    <property type="match status" value="2"/>
</dbReference>
<feature type="disulfide bond" evidence="2">
    <location>
        <begin position="287"/>
        <end position="314"/>
    </location>
</feature>
<dbReference type="SMART" id="SM00042">
    <property type="entry name" value="CUB"/>
    <property type="match status" value="2"/>
</dbReference>
<comment type="caution">
    <text evidence="6">The sequence shown here is derived from an EMBL/GenBank/DDBJ whole genome shotgun (WGS) entry which is preliminary data.</text>
</comment>
<dbReference type="CDD" id="cd00041">
    <property type="entry name" value="CUB"/>
    <property type="match status" value="2"/>
</dbReference>
<feature type="chain" id="PRO_5043540335" description="CUB domain-containing protein" evidence="3">
    <location>
        <begin position="18"/>
        <end position="550"/>
    </location>
</feature>
<evidence type="ECO:0000256" key="3">
    <source>
        <dbReference type="SAM" id="SignalP"/>
    </source>
</evidence>
<evidence type="ECO:0000313" key="6">
    <source>
        <dbReference type="EMBL" id="GMT36899.1"/>
    </source>
</evidence>
<dbReference type="Gene3D" id="2.60.120.290">
    <property type="entry name" value="Spermadhesin, CUB domain"/>
    <property type="match status" value="2"/>
</dbReference>
<evidence type="ECO:0000259" key="5">
    <source>
        <dbReference type="PROSITE" id="PS50041"/>
    </source>
</evidence>
<dbReference type="PROSITE" id="PS01180">
    <property type="entry name" value="CUB"/>
    <property type="match status" value="2"/>
</dbReference>
<dbReference type="SUPFAM" id="SSF49854">
    <property type="entry name" value="Spermadhesin, CUB domain"/>
    <property type="match status" value="2"/>
</dbReference>
<feature type="non-terminal residue" evidence="6">
    <location>
        <position position="550"/>
    </location>
</feature>
<dbReference type="InterPro" id="IPR016186">
    <property type="entry name" value="C-type_lectin-like/link_sf"/>
</dbReference>
<protein>
    <recommendedName>
        <fullName evidence="8">CUB domain-containing protein</fullName>
    </recommendedName>
</protein>
<name>A0AAV5X1F2_9BILA</name>
<keyword evidence="7" id="KW-1185">Reference proteome</keyword>
<sequence length="550" mass="60311">MIFHVVAVLSFIALSQGCSDGWKSISGSDDCFQLFEVSQTYYQAEDWCVQKGGHLASIHSSAEMSTLHSVIGNASPLIGLKCSTLTNCVWTDGTPYDYSNFVYGTPTLEFGSCVHVMSTDDQFYSWNCATPMNSFLCRMANATESPCSPGYTPYLGSCAAVKTIPKSNDDAERECVVEGGHLASIHDASANSFFTSLLTSLGMYQNAHIGLRLQSTAAIQWTDGSMYNYKNWGWAYPNTYFGYCGQLLGTTEFGAIGQWSNIPCDTKLPYICMKPQGVSPMYAPLQCPSMQYFEDSGAVYSPGFPLTVPKNTHCEYLLAGEDRSILTVSFPYFSTDANTKLSIFDGMSATYPIAVLSGAIPTNLAFNTTQNIAKLVFETSSQSYGDGWQANFFSILPKPTTTRPTTTMKTTTVKTTTVKTTTTKKPTTTPTPLTTIRSNCAPQYLYAPVLIDSPGYPLGYPMNANCLYYVSGNPGKRLQLDWTYVDTKRDKDYVIVRDGPFDNSLEIGRLSGMTLQNNLRYITTTNYVTLQFISDSTKGGAGWVVSISMT</sequence>
<dbReference type="InterPro" id="IPR016187">
    <property type="entry name" value="CTDL_fold"/>
</dbReference>
<feature type="signal peptide" evidence="3">
    <location>
        <begin position="1"/>
        <end position="17"/>
    </location>
</feature>
<feature type="domain" description="CUB" evidence="4">
    <location>
        <begin position="287"/>
        <end position="395"/>
    </location>
</feature>
<dbReference type="InterPro" id="IPR035914">
    <property type="entry name" value="Sperma_CUB_dom_sf"/>
</dbReference>
<evidence type="ECO:0000259" key="4">
    <source>
        <dbReference type="PROSITE" id="PS01180"/>
    </source>
</evidence>
<evidence type="ECO:0000313" key="7">
    <source>
        <dbReference type="Proteomes" id="UP001432322"/>
    </source>
</evidence>
<dbReference type="PANTHER" id="PTHR22991:SF41">
    <property type="entry name" value="CUB DOMAIN-CONTAINING PROTEIN-RELATED"/>
    <property type="match status" value="1"/>
</dbReference>
<dbReference type="PANTHER" id="PTHR22991">
    <property type="entry name" value="PROTEIN CBG13490"/>
    <property type="match status" value="1"/>
</dbReference>
<dbReference type="SMART" id="SM00034">
    <property type="entry name" value="CLECT"/>
    <property type="match status" value="2"/>
</dbReference>
<comment type="caution">
    <text evidence="2">Lacks conserved residue(s) required for the propagation of feature annotation.</text>
</comment>
<evidence type="ECO:0008006" key="8">
    <source>
        <dbReference type="Google" id="ProtNLM"/>
    </source>
</evidence>
<dbReference type="InterPro" id="IPR050976">
    <property type="entry name" value="Snaclec"/>
</dbReference>
<reference evidence="6" key="1">
    <citation type="submission" date="2023-10" db="EMBL/GenBank/DDBJ databases">
        <title>Genome assembly of Pristionchus species.</title>
        <authorList>
            <person name="Yoshida K."/>
            <person name="Sommer R.J."/>
        </authorList>
    </citation>
    <scope>NUCLEOTIDE SEQUENCE</scope>
    <source>
        <strain evidence="6">RS5133</strain>
    </source>
</reference>
<organism evidence="6 7">
    <name type="scientific">Pristionchus fissidentatus</name>
    <dbReference type="NCBI Taxonomy" id="1538716"/>
    <lineage>
        <taxon>Eukaryota</taxon>
        <taxon>Metazoa</taxon>
        <taxon>Ecdysozoa</taxon>
        <taxon>Nematoda</taxon>
        <taxon>Chromadorea</taxon>
        <taxon>Rhabditida</taxon>
        <taxon>Rhabditina</taxon>
        <taxon>Diplogasteromorpha</taxon>
        <taxon>Diplogasteroidea</taxon>
        <taxon>Neodiplogasteridae</taxon>
        <taxon>Pristionchus</taxon>
    </lineage>
</organism>
<accession>A0AAV5X1F2</accession>
<gene>
    <name evidence="6" type="ORF">PFISCL1PPCAC_28196</name>
</gene>
<dbReference type="EMBL" id="BTSY01000007">
    <property type="protein sequence ID" value="GMT36899.1"/>
    <property type="molecule type" value="Genomic_DNA"/>
</dbReference>
<dbReference type="CDD" id="cd00037">
    <property type="entry name" value="CLECT"/>
    <property type="match status" value="1"/>
</dbReference>
<feature type="domain" description="CUB" evidence="4">
    <location>
        <begin position="440"/>
        <end position="550"/>
    </location>
</feature>
<dbReference type="InterPro" id="IPR001304">
    <property type="entry name" value="C-type_lectin-like"/>
</dbReference>
<dbReference type="Pfam" id="PF00059">
    <property type="entry name" value="Lectin_C"/>
    <property type="match status" value="2"/>
</dbReference>
<dbReference type="SUPFAM" id="SSF56436">
    <property type="entry name" value="C-type lectin-like"/>
    <property type="match status" value="2"/>
</dbReference>
<dbReference type="InterPro" id="IPR000859">
    <property type="entry name" value="CUB_dom"/>
</dbReference>
<dbReference type="AlphaFoldDB" id="A0AAV5X1F2"/>
<proteinExistence type="predicted"/>
<feature type="domain" description="C-type lectin" evidence="5">
    <location>
        <begin position="27"/>
        <end position="127"/>
    </location>
</feature>
<dbReference type="Proteomes" id="UP001432322">
    <property type="component" value="Unassembled WGS sequence"/>
</dbReference>